<dbReference type="AlphaFoldDB" id="A0A7G6E605"/>
<evidence type="ECO:0000313" key="2">
    <source>
        <dbReference type="Proteomes" id="UP000515847"/>
    </source>
</evidence>
<evidence type="ECO:0008006" key="3">
    <source>
        <dbReference type="Google" id="ProtNLM"/>
    </source>
</evidence>
<sequence>MSGISQQLKQSLAMEEEAMRLGCSRSSLLWAQDVVFDPRVNLKCSQNTCTHYGKNFMCPPFVPNYRDFRESVQPYRIALLLQKERELSSGLSPKEIDGEFKEVSLFIHEVLLKLERQAFSLGFPFALGLGGGNCKLCPTCGAKLGQEMCHKPGEARMSMEAVGIDVISTARKVNFPVVFENNLVSATGILFIT</sequence>
<dbReference type="RefSeq" id="WP_051965935.1">
    <property type="nucleotide sequence ID" value="NZ_CP045798.1"/>
</dbReference>
<dbReference type="InterPro" id="IPR019271">
    <property type="entry name" value="DUF2284_metal-binding"/>
</dbReference>
<proteinExistence type="predicted"/>
<gene>
    <name evidence="1" type="ORF">BR63_15195</name>
</gene>
<reference evidence="1 2" key="1">
    <citation type="journal article" date="2019" name="Front. Microbiol.">
        <title>Thermoanaerosceptrum fracticalcis gen. nov. sp. nov., a Novel Fumarate-Fermenting Microorganism From a Deep Fractured Carbonate Aquifer of the US Great Basin.</title>
        <authorList>
            <person name="Hamilton-Brehm S.D."/>
            <person name="Stewart L.E."/>
            <person name="Zavarin M."/>
            <person name="Caldwell M."/>
            <person name="Lawson P.A."/>
            <person name="Onstott T.C."/>
            <person name="Grzymski J."/>
            <person name="Neveux I."/>
            <person name="Lollar B.S."/>
            <person name="Russell C.E."/>
            <person name="Moser D.P."/>
        </authorList>
    </citation>
    <scope>NUCLEOTIDE SEQUENCE [LARGE SCALE GENOMIC DNA]</scope>
    <source>
        <strain evidence="1 2">DRI-13</strain>
    </source>
</reference>
<organism evidence="1 2">
    <name type="scientific">Thermanaerosceptrum fracticalcis</name>
    <dbReference type="NCBI Taxonomy" id="1712410"/>
    <lineage>
        <taxon>Bacteria</taxon>
        <taxon>Bacillati</taxon>
        <taxon>Bacillota</taxon>
        <taxon>Clostridia</taxon>
        <taxon>Eubacteriales</taxon>
        <taxon>Peptococcaceae</taxon>
        <taxon>Thermanaerosceptrum</taxon>
    </lineage>
</organism>
<dbReference type="OrthoDB" id="5420534at2"/>
<dbReference type="EMBL" id="CP045798">
    <property type="protein sequence ID" value="QNB47509.1"/>
    <property type="molecule type" value="Genomic_DNA"/>
</dbReference>
<dbReference type="Proteomes" id="UP000515847">
    <property type="component" value="Chromosome"/>
</dbReference>
<dbReference type="KEGG" id="tfr:BR63_15195"/>
<keyword evidence="2" id="KW-1185">Reference proteome</keyword>
<accession>A0A7G6E605</accession>
<name>A0A7G6E605_THEFR</name>
<protein>
    <recommendedName>
        <fullName evidence="3">DUF2284 domain-containing protein</fullName>
    </recommendedName>
</protein>
<evidence type="ECO:0000313" key="1">
    <source>
        <dbReference type="EMBL" id="QNB47509.1"/>
    </source>
</evidence>
<dbReference type="Pfam" id="PF10050">
    <property type="entry name" value="DUF2284"/>
    <property type="match status" value="1"/>
</dbReference>